<accession>A0A5D2JUI7</accession>
<evidence type="ECO:0000313" key="2">
    <source>
        <dbReference type="Proteomes" id="UP000322667"/>
    </source>
</evidence>
<protein>
    <submittedName>
        <fullName evidence="1">Uncharacterized protein</fullName>
    </submittedName>
</protein>
<reference evidence="1 2" key="1">
    <citation type="submission" date="2019-07" db="EMBL/GenBank/DDBJ databases">
        <title>WGS assembly of Gossypium tomentosum.</title>
        <authorList>
            <person name="Chen Z.J."/>
            <person name="Sreedasyam A."/>
            <person name="Ando A."/>
            <person name="Song Q."/>
            <person name="De L."/>
            <person name="Hulse-Kemp A."/>
            <person name="Ding M."/>
            <person name="Ye W."/>
            <person name="Kirkbride R."/>
            <person name="Jenkins J."/>
            <person name="Plott C."/>
            <person name="Lovell J."/>
            <person name="Lin Y.-M."/>
            <person name="Vaughn R."/>
            <person name="Liu B."/>
            <person name="Li W."/>
            <person name="Simpson S."/>
            <person name="Scheffler B."/>
            <person name="Saski C."/>
            <person name="Grover C."/>
            <person name="Hu G."/>
            <person name="Conover J."/>
            <person name="Carlson J."/>
            <person name="Shu S."/>
            <person name="Boston L."/>
            <person name="Williams M."/>
            <person name="Peterson D."/>
            <person name="Mcgee K."/>
            <person name="Jones D."/>
            <person name="Wendel J."/>
            <person name="Stelly D."/>
            <person name="Grimwood J."/>
            <person name="Schmutz J."/>
        </authorList>
    </citation>
    <scope>NUCLEOTIDE SEQUENCE [LARGE SCALE GENOMIC DNA]</scope>
    <source>
        <strain evidence="1">7179.01</strain>
    </source>
</reference>
<proteinExistence type="predicted"/>
<organism evidence="1 2">
    <name type="scientific">Gossypium tomentosum</name>
    <name type="common">Hawaiian cotton</name>
    <name type="synonym">Gossypium sandvicense</name>
    <dbReference type="NCBI Taxonomy" id="34277"/>
    <lineage>
        <taxon>Eukaryota</taxon>
        <taxon>Viridiplantae</taxon>
        <taxon>Streptophyta</taxon>
        <taxon>Embryophyta</taxon>
        <taxon>Tracheophyta</taxon>
        <taxon>Spermatophyta</taxon>
        <taxon>Magnoliopsida</taxon>
        <taxon>eudicotyledons</taxon>
        <taxon>Gunneridae</taxon>
        <taxon>Pentapetalae</taxon>
        <taxon>rosids</taxon>
        <taxon>malvids</taxon>
        <taxon>Malvales</taxon>
        <taxon>Malvaceae</taxon>
        <taxon>Malvoideae</taxon>
        <taxon>Gossypium</taxon>
    </lineage>
</organism>
<evidence type="ECO:0000313" key="1">
    <source>
        <dbReference type="EMBL" id="TYH57563.1"/>
    </source>
</evidence>
<dbReference type="Proteomes" id="UP000322667">
    <property type="component" value="Chromosome D08"/>
</dbReference>
<keyword evidence="2" id="KW-1185">Reference proteome</keyword>
<sequence length="89" mass="10152">MKIQLRTLMPIFLMSSIYAEILDLLTSLSFTFLIPVTKSPSTTNLLKPRSRHNFIAIVQAIASAAKCEESSNDRYCGREFYITYCVLRV</sequence>
<name>A0A5D2JUI7_GOSTO</name>
<dbReference type="AlphaFoldDB" id="A0A5D2JUI7"/>
<gene>
    <name evidence="1" type="ORF">ES332_D08G098700v1</name>
</gene>
<dbReference type="EMBL" id="CM017630">
    <property type="protein sequence ID" value="TYH57563.1"/>
    <property type="molecule type" value="Genomic_DNA"/>
</dbReference>